<dbReference type="SUPFAM" id="SSF51161">
    <property type="entry name" value="Trimeric LpxA-like enzymes"/>
    <property type="match status" value="1"/>
</dbReference>
<dbReference type="PANTHER" id="PTHR45989:SF1">
    <property type="entry name" value="TRANSLATION INITIATION FACTOR EIF-2B SUBUNIT GAMMA"/>
    <property type="match status" value="1"/>
</dbReference>
<dbReference type="InterPro" id="IPR051960">
    <property type="entry name" value="eIF2B_gamma"/>
</dbReference>
<comment type="subunit">
    <text evidence="6">Component of the translation initiation factor 2B (eIF2B) complex which is a heterodecamer of two sets of five different subunits: alpha, beta, gamma, delta and epsilon. Subunits alpha, beta and delta comprise a regulatory subcomplex and subunits epsilon and gamma comprise a catalytic subcomplex. Within the complex, the hexameric regulatory complex resides at the center, with the two heterodimeric catalytic subcomplexes bound on opposite sides.</text>
</comment>
<evidence type="ECO:0000313" key="9">
    <source>
        <dbReference type="Proteomes" id="UP000673691"/>
    </source>
</evidence>
<keyword evidence="3" id="KW-0963">Cytoplasm</keyword>
<evidence type="ECO:0000256" key="5">
    <source>
        <dbReference type="ARBA" id="ARBA00022917"/>
    </source>
</evidence>
<accession>A0A8H8DL08</accession>
<dbReference type="GO" id="GO:0005085">
    <property type="term" value="F:guanyl-nucleotide exchange factor activity"/>
    <property type="evidence" value="ECO:0007669"/>
    <property type="project" value="TreeGrafter"/>
</dbReference>
<dbReference type="AlphaFoldDB" id="A0A8H8DL08"/>
<dbReference type="InterPro" id="IPR011004">
    <property type="entry name" value="Trimer_LpxA-like_sf"/>
</dbReference>
<comment type="caution">
    <text evidence="8">The sequence shown here is derived from an EMBL/GenBank/DDBJ whole genome shotgun (WGS) entry which is preliminary data.</text>
</comment>
<dbReference type="GO" id="GO:0005829">
    <property type="term" value="C:cytosol"/>
    <property type="evidence" value="ECO:0007669"/>
    <property type="project" value="UniProtKB-SubCell"/>
</dbReference>
<feature type="domain" description="EIF2B subunit epsilon/gamma LbH" evidence="7">
    <location>
        <begin position="16"/>
        <end position="102"/>
    </location>
</feature>
<evidence type="ECO:0000256" key="4">
    <source>
        <dbReference type="ARBA" id="ARBA00022540"/>
    </source>
</evidence>
<keyword evidence="5" id="KW-0648">Protein biosynthesis</keyword>
<evidence type="ECO:0000256" key="1">
    <source>
        <dbReference type="ARBA" id="ARBA00004514"/>
    </source>
</evidence>
<dbReference type="OrthoDB" id="1733332at2759"/>
<sequence>MSKYTAVRIAETAKISEQKTQIGSDSLVGDSTTVGPRSSVKRSTIGDHVELAENVKVDKSVVMDHVKLGKNVTITGCIIGSNAVVESGCSLTQCVVGPGYTVPADGGLRRLFSVTPTALVLPSRLPV</sequence>
<dbReference type="GO" id="GO:0003743">
    <property type="term" value="F:translation initiation factor activity"/>
    <property type="evidence" value="ECO:0007669"/>
    <property type="project" value="TreeGrafter"/>
</dbReference>
<organism evidence="8 9">
    <name type="scientific">Olpidium bornovanus</name>
    <dbReference type="NCBI Taxonomy" id="278681"/>
    <lineage>
        <taxon>Eukaryota</taxon>
        <taxon>Fungi</taxon>
        <taxon>Fungi incertae sedis</taxon>
        <taxon>Olpidiomycota</taxon>
        <taxon>Olpidiomycotina</taxon>
        <taxon>Olpidiomycetes</taxon>
        <taxon>Olpidiales</taxon>
        <taxon>Olpidiaceae</taxon>
        <taxon>Olpidium</taxon>
    </lineage>
</organism>
<comment type="similarity">
    <text evidence="2">Belongs to the eIF-2B gamma/epsilon subunits family.</text>
</comment>
<dbReference type="InterPro" id="IPR056764">
    <property type="entry name" value="LbH_EIF2B3/5"/>
</dbReference>
<keyword evidence="4" id="KW-0396">Initiation factor</keyword>
<dbReference type="Pfam" id="PF25084">
    <property type="entry name" value="LbH_EIF2B"/>
    <property type="match status" value="1"/>
</dbReference>
<dbReference type="EMBL" id="JAEFCI010002445">
    <property type="protein sequence ID" value="KAG5462230.1"/>
    <property type="molecule type" value="Genomic_DNA"/>
</dbReference>
<evidence type="ECO:0000256" key="2">
    <source>
        <dbReference type="ARBA" id="ARBA00007878"/>
    </source>
</evidence>
<evidence type="ECO:0000256" key="6">
    <source>
        <dbReference type="ARBA" id="ARBA00046432"/>
    </source>
</evidence>
<evidence type="ECO:0000256" key="3">
    <source>
        <dbReference type="ARBA" id="ARBA00022490"/>
    </source>
</evidence>
<keyword evidence="9" id="KW-1185">Reference proteome</keyword>
<evidence type="ECO:0000259" key="7">
    <source>
        <dbReference type="Pfam" id="PF25084"/>
    </source>
</evidence>
<dbReference type="Proteomes" id="UP000673691">
    <property type="component" value="Unassembled WGS sequence"/>
</dbReference>
<proteinExistence type="inferred from homology"/>
<reference evidence="8 9" key="1">
    <citation type="journal article" name="Sci. Rep.">
        <title>Genome-scale phylogenetic analyses confirm Olpidium as the closest living zoosporic fungus to the non-flagellated, terrestrial fungi.</title>
        <authorList>
            <person name="Chang Y."/>
            <person name="Rochon D."/>
            <person name="Sekimoto S."/>
            <person name="Wang Y."/>
            <person name="Chovatia M."/>
            <person name="Sandor L."/>
            <person name="Salamov A."/>
            <person name="Grigoriev I.V."/>
            <person name="Stajich J.E."/>
            <person name="Spatafora J.W."/>
        </authorList>
    </citation>
    <scope>NUCLEOTIDE SEQUENCE [LARGE SCALE GENOMIC DNA]</scope>
    <source>
        <strain evidence="8">S191</strain>
    </source>
</reference>
<dbReference type="GO" id="GO:0002183">
    <property type="term" value="P:cytoplasmic translational initiation"/>
    <property type="evidence" value="ECO:0007669"/>
    <property type="project" value="TreeGrafter"/>
</dbReference>
<gene>
    <name evidence="8" type="ORF">BJ554DRAFT_5469</name>
</gene>
<dbReference type="Gene3D" id="2.160.10.10">
    <property type="entry name" value="Hexapeptide repeat proteins"/>
    <property type="match status" value="1"/>
</dbReference>
<dbReference type="GO" id="GO:0005851">
    <property type="term" value="C:eukaryotic translation initiation factor 2B complex"/>
    <property type="evidence" value="ECO:0007669"/>
    <property type="project" value="TreeGrafter"/>
</dbReference>
<evidence type="ECO:0000313" key="8">
    <source>
        <dbReference type="EMBL" id="KAG5462230.1"/>
    </source>
</evidence>
<name>A0A8H8DL08_9FUNG</name>
<protein>
    <submittedName>
        <fullName evidence="8">Trimeric LpxA-like protein</fullName>
    </submittedName>
</protein>
<comment type="subcellular location">
    <subcellularLocation>
        <location evidence="1">Cytoplasm</location>
        <location evidence="1">Cytosol</location>
    </subcellularLocation>
</comment>
<dbReference type="PANTHER" id="PTHR45989">
    <property type="entry name" value="TRANSLATION INITIATION FACTOR EIF-2B SUBUNIT GAMMA"/>
    <property type="match status" value="1"/>
</dbReference>